<dbReference type="InterPro" id="IPR029045">
    <property type="entry name" value="ClpP/crotonase-like_dom_sf"/>
</dbReference>
<dbReference type="Pfam" id="PF13380">
    <property type="entry name" value="CoA_binding_2"/>
    <property type="match status" value="1"/>
</dbReference>
<keyword evidence="2" id="KW-0809">Transit peptide</keyword>
<dbReference type="CDD" id="cd06558">
    <property type="entry name" value="crotonase-like"/>
    <property type="match status" value="1"/>
</dbReference>
<gene>
    <name evidence="5" type="ORF">EVOR1521_LOCUS26032</name>
</gene>
<name>A0AA36NH58_9DINO</name>
<dbReference type="AlphaFoldDB" id="A0AA36NH58"/>
<evidence type="ECO:0000256" key="3">
    <source>
        <dbReference type="ARBA" id="ARBA00023098"/>
    </source>
</evidence>
<proteinExistence type="predicted"/>
<dbReference type="PANTHER" id="PTHR43602:SF1">
    <property type="entry name" value="ENOYL-COA HYDRATASE DOMAIN-CONTAINING PROTEIN 3, MITOCHONDRIAL"/>
    <property type="match status" value="1"/>
</dbReference>
<dbReference type="Pfam" id="PF00378">
    <property type="entry name" value="ECH_1"/>
    <property type="match status" value="1"/>
</dbReference>
<dbReference type="SUPFAM" id="SSF52096">
    <property type="entry name" value="ClpP/crotonase"/>
    <property type="match status" value="1"/>
</dbReference>
<sequence length="415" mass="44437">MHRLQRLHLHLAHGRNFSQATASEIGQFLAAPGFAVVGASQERQKFGNKVLRCYMQHGLSAVPVSITQKVIEGLPCVSSLKDLGKEVCDYGVSVITPPKVTLGLLDLAKDLGLTRLWLQPGSESPEVLQRAGELGLGLIHSGPCLLVELGFNPSWEPAQALEEGQAADGALSWRLDEKQVLTLTLSDSRRRNALGRPVLQGLHDVLQNISPRARVVLLEAQGPVFSSGHDFGDFAADLGARAHEETLKLCCEVALLLKKIPPPTIAVVQGLATAAGCQMACACDLVLAADTAAFQLPGAANGGFCHTPAVPVAARAGKQVAAEMAFLAQKVPAVRAERLGLVSQVLPRVKLASEARKLAERIASFDPEQIQKGKQVLNEQASKSTLEERFQVAQPAMLEMFATPASQKMVAKFRR</sequence>
<keyword evidence="3" id="KW-0443">Lipid metabolism</keyword>
<dbReference type="Gene3D" id="3.90.226.10">
    <property type="entry name" value="2-enoyl-CoA Hydratase, Chain A, domain 1"/>
    <property type="match status" value="1"/>
</dbReference>
<dbReference type="PANTHER" id="PTHR43602">
    <property type="match status" value="1"/>
</dbReference>
<evidence type="ECO:0000256" key="2">
    <source>
        <dbReference type="ARBA" id="ARBA00022946"/>
    </source>
</evidence>
<accession>A0AA36NH58</accession>
<dbReference type="InterPro" id="IPR052377">
    <property type="entry name" value="Mitochondrial_ECH-domain"/>
</dbReference>
<dbReference type="Gene3D" id="3.40.50.720">
    <property type="entry name" value="NAD(P)-binding Rossmann-like Domain"/>
    <property type="match status" value="1"/>
</dbReference>
<protein>
    <recommendedName>
        <fullName evidence="4">CoA-binding domain-containing protein</fullName>
    </recommendedName>
</protein>
<dbReference type="EMBL" id="CAUJNA010003492">
    <property type="protein sequence ID" value="CAJ1403341.1"/>
    <property type="molecule type" value="Genomic_DNA"/>
</dbReference>
<comment type="caution">
    <text evidence="5">The sequence shown here is derived from an EMBL/GenBank/DDBJ whole genome shotgun (WGS) entry which is preliminary data.</text>
</comment>
<evidence type="ECO:0000256" key="1">
    <source>
        <dbReference type="ARBA" id="ARBA00022832"/>
    </source>
</evidence>
<evidence type="ECO:0000259" key="4">
    <source>
        <dbReference type="SMART" id="SM00881"/>
    </source>
</evidence>
<reference evidence="5" key="1">
    <citation type="submission" date="2023-08" db="EMBL/GenBank/DDBJ databases">
        <authorList>
            <person name="Chen Y."/>
            <person name="Shah S."/>
            <person name="Dougan E. K."/>
            <person name="Thang M."/>
            <person name="Chan C."/>
        </authorList>
    </citation>
    <scope>NUCLEOTIDE SEQUENCE</scope>
</reference>
<organism evidence="5 6">
    <name type="scientific">Effrenium voratum</name>
    <dbReference type="NCBI Taxonomy" id="2562239"/>
    <lineage>
        <taxon>Eukaryota</taxon>
        <taxon>Sar</taxon>
        <taxon>Alveolata</taxon>
        <taxon>Dinophyceae</taxon>
        <taxon>Suessiales</taxon>
        <taxon>Symbiodiniaceae</taxon>
        <taxon>Effrenium</taxon>
    </lineage>
</organism>
<dbReference type="GO" id="GO:0006631">
    <property type="term" value="P:fatty acid metabolic process"/>
    <property type="evidence" value="ECO:0007669"/>
    <property type="project" value="UniProtKB-KW"/>
</dbReference>
<keyword evidence="6" id="KW-1185">Reference proteome</keyword>
<dbReference type="SUPFAM" id="SSF51735">
    <property type="entry name" value="NAD(P)-binding Rossmann-fold domains"/>
    <property type="match status" value="1"/>
</dbReference>
<dbReference type="SMART" id="SM00881">
    <property type="entry name" value="CoA_binding"/>
    <property type="match status" value="1"/>
</dbReference>
<dbReference type="InterPro" id="IPR001753">
    <property type="entry name" value="Enoyl-CoA_hydra/iso"/>
</dbReference>
<dbReference type="InterPro" id="IPR003781">
    <property type="entry name" value="CoA-bd"/>
</dbReference>
<dbReference type="InterPro" id="IPR036291">
    <property type="entry name" value="NAD(P)-bd_dom_sf"/>
</dbReference>
<feature type="domain" description="CoA-binding" evidence="4">
    <location>
        <begin position="28"/>
        <end position="122"/>
    </location>
</feature>
<keyword evidence="1" id="KW-0276">Fatty acid metabolism</keyword>
<evidence type="ECO:0000313" key="5">
    <source>
        <dbReference type="EMBL" id="CAJ1403341.1"/>
    </source>
</evidence>
<dbReference type="Proteomes" id="UP001178507">
    <property type="component" value="Unassembled WGS sequence"/>
</dbReference>
<evidence type="ECO:0000313" key="6">
    <source>
        <dbReference type="Proteomes" id="UP001178507"/>
    </source>
</evidence>
<dbReference type="GO" id="GO:0016836">
    <property type="term" value="F:hydro-lyase activity"/>
    <property type="evidence" value="ECO:0007669"/>
    <property type="project" value="TreeGrafter"/>
</dbReference>